<keyword evidence="3" id="KW-1185">Reference proteome</keyword>
<feature type="region of interest" description="Disordered" evidence="1">
    <location>
        <begin position="263"/>
        <end position="284"/>
    </location>
</feature>
<protein>
    <submittedName>
        <fullName evidence="2">Uncharacterized protein</fullName>
    </submittedName>
</protein>
<gene>
    <name evidence="2" type="ORF">THRCLA_10443</name>
</gene>
<name>A0A1V9YPD5_9STRA</name>
<feature type="compositionally biased region" description="Polar residues" evidence="1">
    <location>
        <begin position="180"/>
        <end position="192"/>
    </location>
</feature>
<feature type="region of interest" description="Disordered" evidence="1">
    <location>
        <begin position="1"/>
        <end position="23"/>
    </location>
</feature>
<feature type="region of interest" description="Disordered" evidence="1">
    <location>
        <begin position="176"/>
        <end position="200"/>
    </location>
</feature>
<reference evidence="2 3" key="1">
    <citation type="journal article" date="2014" name="Genome Biol. Evol.">
        <title>The secreted proteins of Achlya hypogyna and Thraustotheca clavata identify the ancestral oomycete secretome and reveal gene acquisitions by horizontal gene transfer.</title>
        <authorList>
            <person name="Misner I."/>
            <person name="Blouin N."/>
            <person name="Leonard G."/>
            <person name="Richards T.A."/>
            <person name="Lane C.E."/>
        </authorList>
    </citation>
    <scope>NUCLEOTIDE SEQUENCE [LARGE SCALE GENOMIC DNA]</scope>
    <source>
        <strain evidence="2 3">ATCC 34112</strain>
    </source>
</reference>
<proteinExistence type="predicted"/>
<feature type="region of interest" description="Disordered" evidence="1">
    <location>
        <begin position="323"/>
        <end position="359"/>
    </location>
</feature>
<evidence type="ECO:0000313" key="3">
    <source>
        <dbReference type="Proteomes" id="UP000243217"/>
    </source>
</evidence>
<comment type="caution">
    <text evidence="2">The sequence shown here is derived from an EMBL/GenBank/DDBJ whole genome shotgun (WGS) entry which is preliminary data.</text>
</comment>
<feature type="compositionally biased region" description="Acidic residues" evidence="1">
    <location>
        <begin position="506"/>
        <end position="515"/>
    </location>
</feature>
<evidence type="ECO:0000313" key="2">
    <source>
        <dbReference type="EMBL" id="OQR87559.1"/>
    </source>
</evidence>
<feature type="compositionally biased region" description="Polar residues" evidence="1">
    <location>
        <begin position="439"/>
        <end position="458"/>
    </location>
</feature>
<dbReference type="Proteomes" id="UP000243217">
    <property type="component" value="Unassembled WGS sequence"/>
</dbReference>
<dbReference type="AlphaFoldDB" id="A0A1V9YPD5"/>
<organism evidence="2 3">
    <name type="scientific">Thraustotheca clavata</name>
    <dbReference type="NCBI Taxonomy" id="74557"/>
    <lineage>
        <taxon>Eukaryota</taxon>
        <taxon>Sar</taxon>
        <taxon>Stramenopiles</taxon>
        <taxon>Oomycota</taxon>
        <taxon>Saprolegniomycetes</taxon>
        <taxon>Saprolegniales</taxon>
        <taxon>Achlyaceae</taxon>
        <taxon>Thraustotheca</taxon>
    </lineage>
</organism>
<feature type="non-terminal residue" evidence="2">
    <location>
        <position position="1"/>
    </location>
</feature>
<dbReference type="EMBL" id="JNBS01003389">
    <property type="protein sequence ID" value="OQR87559.1"/>
    <property type="molecule type" value="Genomic_DNA"/>
</dbReference>
<sequence>GNQVEVTNRNENSNTPSSPRRGAFESLCLRSPMPKILLEKLQNQIGERKVVENEKTVSSTQKKVKYVFKAASAIKVKATPSKVIAESPQEKVLNVSTPLVAKEVIPKPISAITSETTKQAIQSIAAPQSPFVAARMQSFSFMSSPTANIYHTPTNQSTTKRIQINGESPASAIKSAKRALSTTNSKPATPMNNEKESPANLLRSTKRAILPQTTLGLQTDAQSPFHTVHLDDQATIAKTSLSIETQPADTNDIIVAVPSVTLATPSKKPPRTPAKTPRATGKKQVQETIAKEVTQNSPLVQIPTEISASEVKLPANKPGVINTNITVRKKPKKRKEVQTTPSKPPVPQETSNPRPLKLNSPAIFSIYNKSPKIKVPTPPALKVERSEKSTVKQKKNIVKAKDIDVDSPMSDTPVERKKTPLKRLRKQGTPTPTKRPALMNSNSDDTSSIIVNTTTPSKSPKAKQTPLSSRQSVVDLASSDTEDTFVVKDVRKDPLAKFFSFHDVPSSEDESEDLSFDIAPRKPSSPRQGKQSDESGVDSEEERGI</sequence>
<feature type="compositionally biased region" description="Polar residues" evidence="1">
    <location>
        <begin position="1"/>
        <end position="18"/>
    </location>
</feature>
<accession>A0A1V9YPD5</accession>
<feature type="compositionally biased region" description="Acidic residues" evidence="1">
    <location>
        <begin position="535"/>
        <end position="545"/>
    </location>
</feature>
<evidence type="ECO:0000256" key="1">
    <source>
        <dbReference type="SAM" id="MobiDB-lite"/>
    </source>
</evidence>
<feature type="region of interest" description="Disordered" evidence="1">
    <location>
        <begin position="376"/>
        <end position="483"/>
    </location>
</feature>
<feature type="region of interest" description="Disordered" evidence="1">
    <location>
        <begin position="501"/>
        <end position="545"/>
    </location>
</feature>